<keyword evidence="1" id="KW-0812">Transmembrane</keyword>
<gene>
    <name evidence="2" type="ORF">M513_11230</name>
</gene>
<accession>A0A085LSD1</accession>
<name>A0A085LSD1_9BILA</name>
<sequence length="141" mass="16040">MPTDPEIESYSWSSQWSQAVQPMAANIVGAAVVAVWQWRCSPELMIIIIMMMMIMMMSRPKKKVKEKKTGAGAMSKIFRINVLPRQCSDVRALTMYMTYFDESHLFSIGHRQFTTHFVGIEYFGGGQNPESFGTAETDLWG</sequence>
<evidence type="ECO:0000313" key="3">
    <source>
        <dbReference type="Proteomes" id="UP000030764"/>
    </source>
</evidence>
<reference evidence="2 3" key="1">
    <citation type="journal article" date="2014" name="Nat. Genet.">
        <title>Genome and transcriptome of the porcine whipworm Trichuris suis.</title>
        <authorList>
            <person name="Jex A.R."/>
            <person name="Nejsum P."/>
            <person name="Schwarz E.M."/>
            <person name="Hu L."/>
            <person name="Young N.D."/>
            <person name="Hall R.S."/>
            <person name="Korhonen P.K."/>
            <person name="Liao S."/>
            <person name="Thamsborg S."/>
            <person name="Xia J."/>
            <person name="Xu P."/>
            <person name="Wang S."/>
            <person name="Scheerlinck J.P."/>
            <person name="Hofmann A."/>
            <person name="Sternberg P.W."/>
            <person name="Wang J."/>
            <person name="Gasser R.B."/>
        </authorList>
    </citation>
    <scope>NUCLEOTIDE SEQUENCE [LARGE SCALE GENOMIC DNA]</scope>
    <source>
        <strain evidence="2">DCEP-RM93M</strain>
    </source>
</reference>
<organism evidence="2 3">
    <name type="scientific">Trichuris suis</name>
    <name type="common">pig whipworm</name>
    <dbReference type="NCBI Taxonomy" id="68888"/>
    <lineage>
        <taxon>Eukaryota</taxon>
        <taxon>Metazoa</taxon>
        <taxon>Ecdysozoa</taxon>
        <taxon>Nematoda</taxon>
        <taxon>Enoplea</taxon>
        <taxon>Dorylaimia</taxon>
        <taxon>Trichinellida</taxon>
        <taxon>Trichuridae</taxon>
        <taxon>Trichuris</taxon>
    </lineage>
</organism>
<dbReference type="EMBL" id="KL363311">
    <property type="protein sequence ID" value="KFD47877.1"/>
    <property type="molecule type" value="Genomic_DNA"/>
</dbReference>
<dbReference type="AlphaFoldDB" id="A0A085LSD1"/>
<proteinExistence type="predicted"/>
<feature type="transmembrane region" description="Helical" evidence="1">
    <location>
        <begin position="44"/>
        <end position="60"/>
    </location>
</feature>
<evidence type="ECO:0000313" key="2">
    <source>
        <dbReference type="EMBL" id="KFD47877.1"/>
    </source>
</evidence>
<keyword evidence="3" id="KW-1185">Reference proteome</keyword>
<dbReference type="Proteomes" id="UP000030764">
    <property type="component" value="Unassembled WGS sequence"/>
</dbReference>
<evidence type="ECO:0000256" key="1">
    <source>
        <dbReference type="SAM" id="Phobius"/>
    </source>
</evidence>
<protein>
    <submittedName>
        <fullName evidence="2">Uncharacterized protein</fullName>
    </submittedName>
</protein>
<keyword evidence="1" id="KW-1133">Transmembrane helix</keyword>
<keyword evidence="1" id="KW-0472">Membrane</keyword>